<reference evidence="12" key="1">
    <citation type="journal article" date="2019" name="bioRxiv">
        <title>The Genome of the Zebra Mussel, Dreissena polymorpha: A Resource for Invasive Species Research.</title>
        <authorList>
            <person name="McCartney M.A."/>
            <person name="Auch B."/>
            <person name="Kono T."/>
            <person name="Mallez S."/>
            <person name="Zhang Y."/>
            <person name="Obille A."/>
            <person name="Becker A."/>
            <person name="Abrahante J.E."/>
            <person name="Garbe J."/>
            <person name="Badalamenti J.P."/>
            <person name="Herman A."/>
            <person name="Mangelson H."/>
            <person name="Liachko I."/>
            <person name="Sullivan S."/>
            <person name="Sone E.D."/>
            <person name="Koren S."/>
            <person name="Silverstein K.A.T."/>
            <person name="Beckman K.B."/>
            <person name="Gohl D.M."/>
        </authorList>
    </citation>
    <scope>NUCLEOTIDE SEQUENCE</scope>
    <source>
        <strain evidence="12">Duluth1</strain>
        <tissue evidence="12">Whole animal</tissue>
    </source>
</reference>
<dbReference type="Proteomes" id="UP000828390">
    <property type="component" value="Unassembled WGS sequence"/>
</dbReference>
<name>A0A9D4EFX7_DREPO</name>
<dbReference type="GO" id="GO:0007018">
    <property type="term" value="P:microtubule-based movement"/>
    <property type="evidence" value="ECO:0007669"/>
    <property type="project" value="InterPro"/>
</dbReference>
<organism evidence="12 13">
    <name type="scientific">Dreissena polymorpha</name>
    <name type="common">Zebra mussel</name>
    <name type="synonym">Mytilus polymorpha</name>
    <dbReference type="NCBI Taxonomy" id="45954"/>
    <lineage>
        <taxon>Eukaryota</taxon>
        <taxon>Metazoa</taxon>
        <taxon>Spiralia</taxon>
        <taxon>Lophotrochozoa</taxon>
        <taxon>Mollusca</taxon>
        <taxon>Bivalvia</taxon>
        <taxon>Autobranchia</taxon>
        <taxon>Heteroconchia</taxon>
        <taxon>Euheterodonta</taxon>
        <taxon>Imparidentia</taxon>
        <taxon>Neoheterodontei</taxon>
        <taxon>Myida</taxon>
        <taxon>Dreissenoidea</taxon>
        <taxon>Dreissenidae</taxon>
        <taxon>Dreissena</taxon>
    </lineage>
</organism>
<comment type="subcellular location">
    <subcellularLocation>
        <location evidence="1 10">Cytoplasm</location>
        <location evidence="1 10">Cytoskeleton</location>
    </subcellularLocation>
</comment>
<dbReference type="AlphaFoldDB" id="A0A9D4EFX7"/>
<evidence type="ECO:0000256" key="11">
    <source>
        <dbReference type="SAM" id="MobiDB-lite"/>
    </source>
</evidence>
<dbReference type="GO" id="GO:0005874">
    <property type="term" value="C:microtubule"/>
    <property type="evidence" value="ECO:0007669"/>
    <property type="project" value="UniProtKB-KW"/>
</dbReference>
<comment type="function">
    <text evidence="10">Acts as one of several non-catalytic accessory components of the cytoplasmic dynein 1 complex that are thought to be involved in linking dynein to cargos and to adapter proteins that regulate dynein function. Cytoplasmic dynein 1 acts as a motor for the intracellular retrograde motility of vesicles and organelles along microtubules. May play a role in binding dynein to membranous organelles or chromosomes.</text>
</comment>
<comment type="subunit">
    <text evidence="10">Homodimer. The cytoplasmic dynein 1 complex consists of two catalytic heavy chains (HCs) and a number of non-catalytic subunits presented by intermediate chains (ICs).</text>
</comment>
<evidence type="ECO:0000256" key="2">
    <source>
        <dbReference type="ARBA" id="ARBA00022448"/>
    </source>
</evidence>
<keyword evidence="13" id="KW-1185">Reference proteome</keyword>
<dbReference type="GO" id="GO:0000226">
    <property type="term" value="P:microtubule cytoskeleton organization"/>
    <property type="evidence" value="ECO:0007669"/>
    <property type="project" value="TreeGrafter"/>
</dbReference>
<evidence type="ECO:0000313" key="12">
    <source>
        <dbReference type="EMBL" id="KAH3778439.1"/>
    </source>
</evidence>
<keyword evidence="2 10" id="KW-0813">Transport</keyword>
<evidence type="ECO:0000256" key="9">
    <source>
        <dbReference type="ARBA" id="ARBA00023212"/>
    </source>
</evidence>
<dbReference type="GO" id="GO:0005524">
    <property type="term" value="F:ATP binding"/>
    <property type="evidence" value="ECO:0007669"/>
    <property type="project" value="UniProtKB-KW"/>
</dbReference>
<evidence type="ECO:0000256" key="10">
    <source>
        <dbReference type="RuleBase" id="RU366047"/>
    </source>
</evidence>
<feature type="compositionally biased region" description="Polar residues" evidence="11">
    <location>
        <begin position="228"/>
        <end position="239"/>
    </location>
</feature>
<dbReference type="GO" id="GO:0005868">
    <property type="term" value="C:cytoplasmic dynein complex"/>
    <property type="evidence" value="ECO:0007669"/>
    <property type="project" value="UniProtKB-UniRule"/>
</dbReference>
<gene>
    <name evidence="12" type="ORF">DPMN_179897</name>
</gene>
<dbReference type="PANTHER" id="PTHR12688:SF0">
    <property type="entry name" value="DYNEIN LIGHT INTERMEDIATE CHAIN"/>
    <property type="match status" value="1"/>
</dbReference>
<keyword evidence="3 10" id="KW-0963">Cytoplasm</keyword>
<proteinExistence type="inferred from homology"/>
<reference evidence="12" key="2">
    <citation type="submission" date="2020-11" db="EMBL/GenBank/DDBJ databases">
        <authorList>
            <person name="McCartney M.A."/>
            <person name="Auch B."/>
            <person name="Kono T."/>
            <person name="Mallez S."/>
            <person name="Becker A."/>
            <person name="Gohl D.M."/>
            <person name="Silverstein K.A.T."/>
            <person name="Koren S."/>
            <person name="Bechman K.B."/>
            <person name="Herman A."/>
            <person name="Abrahante J.E."/>
            <person name="Garbe J."/>
        </authorList>
    </citation>
    <scope>NUCLEOTIDE SEQUENCE</scope>
    <source>
        <strain evidence="12">Duluth1</strain>
        <tissue evidence="12">Whole animal</tissue>
    </source>
</reference>
<feature type="region of interest" description="Disordered" evidence="11">
    <location>
        <begin position="114"/>
        <end position="178"/>
    </location>
</feature>
<feature type="compositionally biased region" description="Polar residues" evidence="11">
    <location>
        <begin position="154"/>
        <end position="163"/>
    </location>
</feature>
<evidence type="ECO:0000313" key="13">
    <source>
        <dbReference type="Proteomes" id="UP000828390"/>
    </source>
</evidence>
<comment type="caution">
    <text evidence="12">The sequence shown here is derived from an EMBL/GenBank/DDBJ whole genome shotgun (WGS) entry which is preliminary data.</text>
</comment>
<comment type="similarity">
    <text evidence="10">Belongs to the dynein light intermediate chain family.</text>
</comment>
<evidence type="ECO:0000256" key="8">
    <source>
        <dbReference type="ARBA" id="ARBA00023175"/>
    </source>
</evidence>
<evidence type="ECO:0000256" key="1">
    <source>
        <dbReference type="ARBA" id="ARBA00004245"/>
    </source>
</evidence>
<dbReference type="PANTHER" id="PTHR12688">
    <property type="entry name" value="DYNEIN LIGHT INTERMEDIATE CHAIN"/>
    <property type="match status" value="1"/>
</dbReference>
<evidence type="ECO:0000256" key="4">
    <source>
        <dbReference type="ARBA" id="ARBA00022701"/>
    </source>
</evidence>
<evidence type="ECO:0000256" key="7">
    <source>
        <dbReference type="ARBA" id="ARBA00023017"/>
    </source>
</evidence>
<dbReference type="EMBL" id="JAIWYP010000009">
    <property type="protein sequence ID" value="KAH3778439.1"/>
    <property type="molecule type" value="Genomic_DNA"/>
</dbReference>
<feature type="region of interest" description="Disordered" evidence="11">
    <location>
        <begin position="191"/>
        <end position="239"/>
    </location>
</feature>
<dbReference type="InterPro" id="IPR022780">
    <property type="entry name" value="Dynein_light_int_chain"/>
</dbReference>
<protein>
    <recommendedName>
        <fullName evidence="10">Dynein light intermediate chain</fullName>
    </recommendedName>
</protein>
<evidence type="ECO:0000256" key="5">
    <source>
        <dbReference type="ARBA" id="ARBA00022741"/>
    </source>
</evidence>
<keyword evidence="9 10" id="KW-0206">Cytoskeleton</keyword>
<evidence type="ECO:0000256" key="6">
    <source>
        <dbReference type="ARBA" id="ARBA00022840"/>
    </source>
</evidence>
<accession>A0A9D4EFX7</accession>
<keyword evidence="4 10" id="KW-0493">Microtubule</keyword>
<evidence type="ECO:0000256" key="3">
    <source>
        <dbReference type="ARBA" id="ARBA00022490"/>
    </source>
</evidence>
<sequence length="239" mass="25567">MISLTTGSDGAALFYTSVKEEKNCDLLHQYLLHRIYGFPFTMSAYVVEKDSVFIPMGWDNEKKIAILHENLLNIKPTDNYEDVVSRPSVRKPVQRDAEITVEDVQVFLMKQQSHLNKAPSPGAAGSQAEGESPARPPAAVVGKTATAPLGKAASSPTPTTVSPNKKMETKASAGGGNTSETMLANFFNSLLSKKSGGVGTPRPDTAAVHSELEKMTKSTTKTAKRSQSDVNPNGPSSES</sequence>
<dbReference type="GO" id="GO:0045504">
    <property type="term" value="F:dynein heavy chain binding"/>
    <property type="evidence" value="ECO:0007669"/>
    <property type="project" value="TreeGrafter"/>
</dbReference>
<keyword evidence="6 10" id="KW-0067">ATP-binding</keyword>
<dbReference type="Pfam" id="PF05783">
    <property type="entry name" value="DLIC"/>
    <property type="match status" value="1"/>
</dbReference>
<dbReference type="InterPro" id="IPR008467">
    <property type="entry name" value="Dynein1_light_intermed_chain"/>
</dbReference>
<keyword evidence="7 10" id="KW-0243">Dynein</keyword>
<keyword evidence="8 10" id="KW-0505">Motor protein</keyword>
<keyword evidence="5 10" id="KW-0547">Nucleotide-binding</keyword>
<dbReference type="GO" id="GO:0005813">
    <property type="term" value="C:centrosome"/>
    <property type="evidence" value="ECO:0007669"/>
    <property type="project" value="TreeGrafter"/>
</dbReference>